<evidence type="ECO:0000256" key="9">
    <source>
        <dbReference type="ARBA" id="ARBA00025174"/>
    </source>
</evidence>
<dbReference type="PANTHER" id="PTHR42655">
    <property type="entry name" value="GLYCOGEN PHOSPHORYLASE"/>
    <property type="match status" value="1"/>
</dbReference>
<keyword evidence="5 10" id="KW-0328">Glycosyltransferase</keyword>
<dbReference type="Gene3D" id="3.40.50.2000">
    <property type="entry name" value="Glycogen Phosphorylase B"/>
    <property type="match status" value="3"/>
</dbReference>
<proteinExistence type="inferred from homology"/>
<dbReference type="GO" id="GO:0030170">
    <property type="term" value="F:pyridoxal phosphate binding"/>
    <property type="evidence" value="ECO:0007669"/>
    <property type="project" value="InterPro"/>
</dbReference>
<gene>
    <name evidence="10" type="primary">malP_2</name>
    <name evidence="10" type="ORF">Pan153_52260</name>
</gene>
<dbReference type="InterPro" id="IPR000811">
    <property type="entry name" value="Glyco_trans_35"/>
</dbReference>
<evidence type="ECO:0000256" key="1">
    <source>
        <dbReference type="ARBA" id="ARBA00001275"/>
    </source>
</evidence>
<dbReference type="RefSeq" id="WP_145458801.1">
    <property type="nucleotide sequence ID" value="NZ_CP036317.1"/>
</dbReference>
<dbReference type="PROSITE" id="PS00102">
    <property type="entry name" value="PHOSPHORYLASE"/>
    <property type="match status" value="1"/>
</dbReference>
<sequence>MEVRSIAYFSMEIALHDEIPTYAGGLGVLAGDMIRSAADLKVPLVAVSMLSRKGYFYQKLTPDGYQTEGPVVWNINDHLEEMPQRTTVNIEGRQVHVRAWRYEVKGISGYRIPVYLLDTDLPENSDRDQTLTNWLYGGDSSYRLCQEAILGIGGLRMLNELGYDHLNRYHMNEGHASLLTLEMLDEQRATAGRKQLTSDDIDMVRKKCVFTTHTPVPAGHDQFSVDLATRILGRHDFAEHKNIFCCEDSFNLTYLALNLSHYVNGVAKRHGLISKHMFGHYIIDSITNGVHAATWTGPAFAKLFDLHIPGWREDNFSLRYALNIPSAEVWSAHQQQKQLLLDLIRQQAGVDLKPDILTIGFARRMTAYKRPHLIFHNLETLRKIAAQAGGLQLIFAGKAHPNDGGGKELIHSIFQAEEELKDLIRIVFLENYDLQKARLMVGGVDLWLNTPEPPLEASGTSGMKAALNGVPSLSILDGWWLEGCIEGLTGWSIGEDAIDPEHRLDGEKDVHSLYEKLEKTIIPVFYQQREQYLNIMRHAIALNGSFFNTQRMLSQYVLKAYFG</sequence>
<comment type="function">
    <text evidence="9">Phosphorylase is an important allosteric enzyme in carbohydrate metabolism. Enzymes from different sources differ in their regulatory mechanisms and in their natural substrates. However, all known phosphorylases share catalytic and structural properties.</text>
</comment>
<evidence type="ECO:0000313" key="10">
    <source>
        <dbReference type="EMBL" id="QDV20550.1"/>
    </source>
</evidence>
<reference evidence="10 11" key="1">
    <citation type="submission" date="2019-02" db="EMBL/GenBank/DDBJ databases">
        <title>Deep-cultivation of Planctomycetes and their phenomic and genomic characterization uncovers novel biology.</title>
        <authorList>
            <person name="Wiegand S."/>
            <person name="Jogler M."/>
            <person name="Boedeker C."/>
            <person name="Pinto D."/>
            <person name="Vollmers J."/>
            <person name="Rivas-Marin E."/>
            <person name="Kohn T."/>
            <person name="Peeters S.H."/>
            <person name="Heuer A."/>
            <person name="Rast P."/>
            <person name="Oberbeckmann S."/>
            <person name="Bunk B."/>
            <person name="Jeske O."/>
            <person name="Meyerdierks A."/>
            <person name="Storesund J.E."/>
            <person name="Kallscheuer N."/>
            <person name="Luecker S."/>
            <person name="Lage O.M."/>
            <person name="Pohl T."/>
            <person name="Merkel B.J."/>
            <person name="Hornburger P."/>
            <person name="Mueller R.-W."/>
            <person name="Bruemmer F."/>
            <person name="Labrenz M."/>
            <person name="Spormann A.M."/>
            <person name="Op den Camp H."/>
            <person name="Overmann J."/>
            <person name="Amann R."/>
            <person name="Jetten M.S.M."/>
            <person name="Mascher T."/>
            <person name="Medema M.H."/>
            <person name="Devos D.P."/>
            <person name="Kaster A.-K."/>
            <person name="Ovreas L."/>
            <person name="Rohde M."/>
            <person name="Galperin M.Y."/>
            <person name="Jogler C."/>
        </authorList>
    </citation>
    <scope>NUCLEOTIDE SEQUENCE [LARGE SCALE GENOMIC DNA]</scope>
    <source>
        <strain evidence="10 11">Pan153</strain>
    </source>
</reference>
<evidence type="ECO:0000256" key="7">
    <source>
        <dbReference type="ARBA" id="ARBA00022898"/>
    </source>
</evidence>
<name>A0A518FW83_9PLAN</name>
<dbReference type="PANTHER" id="PTHR42655:SF1">
    <property type="entry name" value="GLYCOGEN PHOSPHORYLASE"/>
    <property type="match status" value="1"/>
</dbReference>
<dbReference type="Pfam" id="PF00343">
    <property type="entry name" value="Phosphorylase"/>
    <property type="match status" value="1"/>
</dbReference>
<comment type="similarity">
    <text evidence="3">Belongs to the glycogen phosphorylase family.</text>
</comment>
<dbReference type="InterPro" id="IPR052182">
    <property type="entry name" value="Glycogen/Maltodextrin_Phosph"/>
</dbReference>
<dbReference type="GO" id="GO:0005975">
    <property type="term" value="P:carbohydrate metabolic process"/>
    <property type="evidence" value="ECO:0007669"/>
    <property type="project" value="InterPro"/>
</dbReference>
<keyword evidence="8" id="KW-0119">Carbohydrate metabolism</keyword>
<evidence type="ECO:0000256" key="3">
    <source>
        <dbReference type="ARBA" id="ARBA00006047"/>
    </source>
</evidence>
<evidence type="ECO:0000256" key="6">
    <source>
        <dbReference type="ARBA" id="ARBA00022679"/>
    </source>
</evidence>
<dbReference type="AlphaFoldDB" id="A0A518FW83"/>
<evidence type="ECO:0000256" key="5">
    <source>
        <dbReference type="ARBA" id="ARBA00022676"/>
    </source>
</evidence>
<dbReference type="SUPFAM" id="SSF53756">
    <property type="entry name" value="UDP-Glycosyltransferase/glycogen phosphorylase"/>
    <property type="match status" value="1"/>
</dbReference>
<evidence type="ECO:0000256" key="2">
    <source>
        <dbReference type="ARBA" id="ARBA00001933"/>
    </source>
</evidence>
<keyword evidence="6 10" id="KW-0808">Transferase</keyword>
<dbReference type="OrthoDB" id="9760804at2"/>
<keyword evidence="7" id="KW-0663">Pyridoxal phosphate</keyword>
<dbReference type="NCBIfam" id="TIGR02094">
    <property type="entry name" value="more_P_ylases"/>
    <property type="match status" value="1"/>
</dbReference>
<accession>A0A518FW83</accession>
<dbReference type="EMBL" id="CP036317">
    <property type="protein sequence ID" value="QDV20550.1"/>
    <property type="molecule type" value="Genomic_DNA"/>
</dbReference>
<comment type="cofactor">
    <cofactor evidence="2">
        <name>pyridoxal 5'-phosphate</name>
        <dbReference type="ChEBI" id="CHEBI:597326"/>
    </cofactor>
</comment>
<evidence type="ECO:0000256" key="8">
    <source>
        <dbReference type="ARBA" id="ARBA00023277"/>
    </source>
</evidence>
<dbReference type="EC" id="2.4.1.1" evidence="4"/>
<protein>
    <recommendedName>
        <fullName evidence="4">glycogen phosphorylase</fullName>
        <ecNumber evidence="4">2.4.1.1</ecNumber>
    </recommendedName>
</protein>
<dbReference type="InterPro" id="IPR035090">
    <property type="entry name" value="Pyridoxal_P_attach_site"/>
</dbReference>
<comment type="catalytic activity">
    <reaction evidence="1">
        <text>[(1-&gt;4)-alpha-D-glucosyl](n) + phosphate = [(1-&gt;4)-alpha-D-glucosyl](n-1) + alpha-D-glucose 1-phosphate</text>
        <dbReference type="Rhea" id="RHEA:41732"/>
        <dbReference type="Rhea" id="RHEA-COMP:9584"/>
        <dbReference type="Rhea" id="RHEA-COMP:9586"/>
        <dbReference type="ChEBI" id="CHEBI:15444"/>
        <dbReference type="ChEBI" id="CHEBI:43474"/>
        <dbReference type="ChEBI" id="CHEBI:58601"/>
        <dbReference type="EC" id="2.4.1.1"/>
    </reaction>
</comment>
<evidence type="ECO:0000256" key="4">
    <source>
        <dbReference type="ARBA" id="ARBA00012591"/>
    </source>
</evidence>
<organism evidence="10 11">
    <name type="scientific">Gimesia panareensis</name>
    <dbReference type="NCBI Taxonomy" id="2527978"/>
    <lineage>
        <taxon>Bacteria</taxon>
        <taxon>Pseudomonadati</taxon>
        <taxon>Planctomycetota</taxon>
        <taxon>Planctomycetia</taxon>
        <taxon>Planctomycetales</taxon>
        <taxon>Planctomycetaceae</taxon>
        <taxon>Gimesia</taxon>
    </lineage>
</organism>
<dbReference type="Proteomes" id="UP000320839">
    <property type="component" value="Chromosome"/>
</dbReference>
<dbReference type="InterPro" id="IPR011834">
    <property type="entry name" value="Agluc_phsphrylas"/>
</dbReference>
<dbReference type="GO" id="GO:0008184">
    <property type="term" value="F:glycogen phosphorylase activity"/>
    <property type="evidence" value="ECO:0007669"/>
    <property type="project" value="InterPro"/>
</dbReference>
<evidence type="ECO:0000313" key="11">
    <source>
        <dbReference type="Proteomes" id="UP000320839"/>
    </source>
</evidence>